<dbReference type="AlphaFoldDB" id="A0A9Q0N5G3"/>
<feature type="region of interest" description="Disordered" evidence="1">
    <location>
        <begin position="23"/>
        <end position="43"/>
    </location>
</feature>
<reference evidence="3" key="1">
    <citation type="submission" date="2022-07" db="EMBL/GenBank/DDBJ databases">
        <authorList>
            <person name="Trinca V."/>
            <person name="Uliana J.V.C."/>
            <person name="Torres T.T."/>
            <person name="Ward R.J."/>
            <person name="Monesi N."/>
        </authorList>
    </citation>
    <scope>NUCLEOTIDE SEQUENCE</scope>
    <source>
        <strain evidence="3">HSMRA1968</strain>
        <tissue evidence="3">Whole embryos</tissue>
    </source>
</reference>
<name>A0A9Q0N5G3_9DIPT</name>
<evidence type="ECO:0000313" key="3">
    <source>
        <dbReference type="EMBL" id="KAJ6643923.1"/>
    </source>
</evidence>
<comment type="caution">
    <text evidence="3">The sequence shown here is derived from an EMBL/GenBank/DDBJ whole genome shotgun (WGS) entry which is preliminary data.</text>
</comment>
<evidence type="ECO:0000256" key="1">
    <source>
        <dbReference type="SAM" id="MobiDB-lite"/>
    </source>
</evidence>
<dbReference type="EMBL" id="WJQU01000002">
    <property type="protein sequence ID" value="KAJ6643923.1"/>
    <property type="molecule type" value="Genomic_DNA"/>
</dbReference>
<feature type="chain" id="PRO_5040301036" evidence="2">
    <location>
        <begin position="19"/>
        <end position="65"/>
    </location>
</feature>
<sequence length="65" mass="7167">MNFLRILMLFAFVALALADIDHEKPKNGQNGENNTDDAKDGGDDGGKFMSKFLAIRILPIFLSPN</sequence>
<dbReference type="Proteomes" id="UP001151699">
    <property type="component" value="Chromosome B"/>
</dbReference>
<keyword evidence="2" id="KW-0732">Signal</keyword>
<keyword evidence="4" id="KW-1185">Reference proteome</keyword>
<protein>
    <submittedName>
        <fullName evidence="3">Uncharacterized protein</fullName>
    </submittedName>
</protein>
<evidence type="ECO:0000313" key="4">
    <source>
        <dbReference type="Proteomes" id="UP001151699"/>
    </source>
</evidence>
<gene>
    <name evidence="3" type="ORF">Bhyg_08888</name>
</gene>
<accession>A0A9Q0N5G3</accession>
<feature type="signal peptide" evidence="2">
    <location>
        <begin position="1"/>
        <end position="18"/>
    </location>
</feature>
<organism evidence="3 4">
    <name type="scientific">Pseudolycoriella hygida</name>
    <dbReference type="NCBI Taxonomy" id="35572"/>
    <lineage>
        <taxon>Eukaryota</taxon>
        <taxon>Metazoa</taxon>
        <taxon>Ecdysozoa</taxon>
        <taxon>Arthropoda</taxon>
        <taxon>Hexapoda</taxon>
        <taxon>Insecta</taxon>
        <taxon>Pterygota</taxon>
        <taxon>Neoptera</taxon>
        <taxon>Endopterygota</taxon>
        <taxon>Diptera</taxon>
        <taxon>Nematocera</taxon>
        <taxon>Sciaroidea</taxon>
        <taxon>Sciaridae</taxon>
        <taxon>Pseudolycoriella</taxon>
    </lineage>
</organism>
<feature type="non-terminal residue" evidence="3">
    <location>
        <position position="65"/>
    </location>
</feature>
<proteinExistence type="predicted"/>
<evidence type="ECO:0000256" key="2">
    <source>
        <dbReference type="SAM" id="SignalP"/>
    </source>
</evidence>